<sequence>MAESIFLNLEEVKMGSFALICLIVLTLIAVAIFYGCVFLDFINPSALQAQLLGVIIILFGVIVLLSFEDSSGYGFTFGLIGLITGVLGTFRESQRVEEEKDG</sequence>
<dbReference type="Proteomes" id="UP000467637">
    <property type="component" value="Unassembled WGS sequence"/>
</dbReference>
<protein>
    <submittedName>
        <fullName evidence="2">Uncharacterized protein</fullName>
    </submittedName>
</protein>
<feature type="transmembrane region" description="Helical" evidence="1">
    <location>
        <begin position="73"/>
        <end position="90"/>
    </location>
</feature>
<proteinExistence type="predicted"/>
<evidence type="ECO:0000313" key="3">
    <source>
        <dbReference type="Proteomes" id="UP000467637"/>
    </source>
</evidence>
<feature type="transmembrane region" description="Helical" evidence="1">
    <location>
        <begin position="17"/>
        <end position="42"/>
    </location>
</feature>
<gene>
    <name evidence="2" type="ORF">GON05_09695</name>
</gene>
<keyword evidence="1" id="KW-0472">Membrane</keyword>
<name>A0ABW9U964_9BACL</name>
<comment type="caution">
    <text evidence="2">The sequence shown here is derived from an EMBL/GenBank/DDBJ whole genome shotgun (WGS) entry which is preliminary data.</text>
</comment>
<keyword evidence="1" id="KW-0812">Transmembrane</keyword>
<reference evidence="2 3" key="1">
    <citation type="submission" date="2019-12" db="EMBL/GenBank/DDBJ databases">
        <authorList>
            <person name="Huq M.A."/>
        </authorList>
    </citation>
    <scope>NUCLEOTIDE SEQUENCE [LARGE SCALE GENOMIC DNA]</scope>
    <source>
        <strain evidence="2 3">MAH-34</strain>
    </source>
</reference>
<keyword evidence="1" id="KW-1133">Transmembrane helix</keyword>
<evidence type="ECO:0000313" key="2">
    <source>
        <dbReference type="EMBL" id="MVQ34930.1"/>
    </source>
</evidence>
<feature type="transmembrane region" description="Helical" evidence="1">
    <location>
        <begin position="49"/>
        <end position="67"/>
    </location>
</feature>
<dbReference type="EMBL" id="WSEM01000008">
    <property type="protein sequence ID" value="MVQ34930.1"/>
    <property type="molecule type" value="Genomic_DNA"/>
</dbReference>
<accession>A0ABW9U964</accession>
<organism evidence="2 3">
    <name type="scientific">Paenibacillus anseongense</name>
    <dbReference type="NCBI Taxonomy" id="2682845"/>
    <lineage>
        <taxon>Bacteria</taxon>
        <taxon>Bacillati</taxon>
        <taxon>Bacillota</taxon>
        <taxon>Bacilli</taxon>
        <taxon>Bacillales</taxon>
        <taxon>Paenibacillaceae</taxon>
        <taxon>Paenibacillus</taxon>
    </lineage>
</organism>
<evidence type="ECO:0000256" key="1">
    <source>
        <dbReference type="SAM" id="Phobius"/>
    </source>
</evidence>
<keyword evidence="3" id="KW-1185">Reference proteome</keyword>